<evidence type="ECO:0000256" key="1">
    <source>
        <dbReference type="SAM" id="MobiDB-lite"/>
    </source>
</evidence>
<feature type="compositionally biased region" description="Low complexity" evidence="1">
    <location>
        <begin position="28"/>
        <end position="37"/>
    </location>
</feature>
<feature type="compositionally biased region" description="Basic and acidic residues" evidence="1">
    <location>
        <begin position="392"/>
        <end position="409"/>
    </location>
</feature>
<feature type="compositionally biased region" description="Polar residues" evidence="1">
    <location>
        <begin position="662"/>
        <end position="675"/>
    </location>
</feature>
<reference evidence="4 5" key="1">
    <citation type="submission" date="2019-11" db="EMBL/GenBank/DDBJ databases">
        <title>Draft genome sequence of Blautia luti DSM 14534T, isolated from human stool.</title>
        <authorList>
            <person name="Ortiz R."/>
            <person name="Melis-Arcos F."/>
            <person name="Covarrubias P."/>
            <person name="Cardenas J.P."/>
            <person name="Perez-Donoso J."/>
            <person name="Almonacid D."/>
        </authorList>
    </citation>
    <scope>NUCLEOTIDE SEQUENCE [LARGE SCALE GENOMIC DNA]</scope>
    <source>
        <strain evidence="4 5">DSM 14534</strain>
    </source>
</reference>
<feature type="compositionally biased region" description="Low complexity" evidence="1">
    <location>
        <begin position="505"/>
        <end position="521"/>
    </location>
</feature>
<feature type="compositionally biased region" description="Gly residues" evidence="1">
    <location>
        <begin position="650"/>
        <end position="661"/>
    </location>
</feature>
<gene>
    <name evidence="4" type="ORF">GKZ57_04695</name>
</gene>
<keyword evidence="2" id="KW-0472">Membrane</keyword>
<comment type="caution">
    <text evidence="4">The sequence shown here is derived from an EMBL/GenBank/DDBJ whole genome shotgun (WGS) entry which is preliminary data.</text>
</comment>
<evidence type="ECO:0000313" key="5">
    <source>
        <dbReference type="Proteomes" id="UP000437824"/>
    </source>
</evidence>
<sequence>MRRKQLFALMMAGALSVGMAPTASFAAENEVAAASEETGGEFDASETADETPSDETPADTTDETPADEIPADTDEPAADPTETPADETPADTDEPAADPTETPAEPTETPEEEPAAAQSEGEGTIAIGETAYTSLKEAFANAPDSTADQNPVYIKIAGTIEIDETIDVPANKNIMVVAAAENTIIKRADGFKANIFTVSGGTLQIAGGTVTDTDGTAIATGTLTVDGAGEDVEGSLIEVNSGVFGLSDGVTLTNNETSADGGAIRNMADGEVYLMGGTITGNTAASGAGVYSEGTVYLKGTVKVSENMVKDSFNVASNVLLAESGVIKVNGVVSDSSVGVSVKTPKADVKVVELLDGVEDVKLADVLPQFTYEGDEKFKLSETGTLISAAEPTEKPDPTEKPEPTEKPTKAKVTGVEMKWTGHNKVRIKFRSNIKGIYSVDWVKRGAKAPEITISGTAIDADTVTTVTVEDLPEYDVDIYVTVISEKDNNNYHSCKFQPIASDRPPASNTPTPTVTPTSAPHNVAKVEDSTIQGFEKALVFYPNTFYEFSAKGAGTDNTNPVEGDVRWVPVYWSMSSNPDSGDRHTVWKIGAQKGIYTEKEKTYPIYVFFQKQVYSGSEWVSQDGVIESKQFSFKAAPLTNVSGTPVPGGSDGTDGTGGDANGTSVDDSYLTPTTYAGEANGTARSAVSTGDESPIGTMMALAAASILAGGYVLVRRRKKEM</sequence>
<organism evidence="4 5">
    <name type="scientific">Blautia luti DSM 14534 = JCM 17040</name>
    <dbReference type="NCBI Taxonomy" id="649762"/>
    <lineage>
        <taxon>Bacteria</taxon>
        <taxon>Bacillati</taxon>
        <taxon>Bacillota</taxon>
        <taxon>Clostridia</taxon>
        <taxon>Lachnospirales</taxon>
        <taxon>Lachnospiraceae</taxon>
        <taxon>Blautia</taxon>
    </lineage>
</organism>
<feature type="transmembrane region" description="Helical" evidence="2">
    <location>
        <begin position="696"/>
        <end position="715"/>
    </location>
</feature>
<feature type="compositionally biased region" description="Low complexity" evidence="1">
    <location>
        <begin position="97"/>
        <end position="107"/>
    </location>
</feature>
<proteinExistence type="predicted"/>
<accession>A0A844GEZ8</accession>
<feature type="region of interest" description="Disordered" evidence="1">
    <location>
        <begin position="498"/>
        <end position="521"/>
    </location>
</feature>
<protein>
    <submittedName>
        <fullName evidence="4">LPXTG cell wall anchor domain-containing protein</fullName>
    </submittedName>
</protein>
<feature type="compositionally biased region" description="Acidic residues" evidence="1">
    <location>
        <begin position="38"/>
        <end position="77"/>
    </location>
</feature>
<feature type="compositionally biased region" description="Acidic residues" evidence="1">
    <location>
        <begin position="84"/>
        <end position="96"/>
    </location>
</feature>
<evidence type="ECO:0000256" key="2">
    <source>
        <dbReference type="SAM" id="Phobius"/>
    </source>
</evidence>
<dbReference type="EMBL" id="WMBC01000003">
    <property type="protein sequence ID" value="MTD60573.1"/>
    <property type="molecule type" value="Genomic_DNA"/>
</dbReference>
<feature type="region of interest" description="Disordered" evidence="1">
    <location>
        <begin position="643"/>
        <end position="677"/>
    </location>
</feature>
<dbReference type="AlphaFoldDB" id="A0A844GEZ8"/>
<keyword evidence="2" id="KW-0812">Transmembrane</keyword>
<dbReference type="InterPro" id="IPR011050">
    <property type="entry name" value="Pectin_lyase_fold/virulence"/>
</dbReference>
<keyword evidence="2" id="KW-1133">Transmembrane helix</keyword>
<evidence type="ECO:0000313" key="4">
    <source>
        <dbReference type="EMBL" id="MTD60573.1"/>
    </source>
</evidence>
<dbReference type="NCBIfam" id="TIGR01167">
    <property type="entry name" value="LPXTG_anchor"/>
    <property type="match status" value="1"/>
</dbReference>
<name>A0A844GEZ8_9FIRM</name>
<keyword evidence="3" id="KW-0732">Signal</keyword>
<feature type="chain" id="PRO_5032333875" evidence="3">
    <location>
        <begin position="27"/>
        <end position="722"/>
    </location>
</feature>
<feature type="region of interest" description="Disordered" evidence="1">
    <location>
        <begin position="383"/>
        <end position="411"/>
    </location>
</feature>
<feature type="signal peptide" evidence="3">
    <location>
        <begin position="1"/>
        <end position="26"/>
    </location>
</feature>
<dbReference type="Proteomes" id="UP000437824">
    <property type="component" value="Unassembled WGS sequence"/>
</dbReference>
<feature type="region of interest" description="Disordered" evidence="1">
    <location>
        <begin position="28"/>
        <end position="123"/>
    </location>
</feature>
<dbReference type="RefSeq" id="WP_154779854.1">
    <property type="nucleotide sequence ID" value="NZ_WMBC01000003.1"/>
</dbReference>
<evidence type="ECO:0000256" key="3">
    <source>
        <dbReference type="SAM" id="SignalP"/>
    </source>
</evidence>
<dbReference type="SUPFAM" id="SSF51126">
    <property type="entry name" value="Pectin lyase-like"/>
    <property type="match status" value="1"/>
</dbReference>